<dbReference type="GO" id="GO:0008962">
    <property type="term" value="F:phosphatidylglycerophosphatase activity"/>
    <property type="evidence" value="ECO:0007669"/>
    <property type="project" value="UniProtKB-EC"/>
</dbReference>
<dbReference type="InterPro" id="IPR007686">
    <property type="entry name" value="YutG/PgpA"/>
</dbReference>
<dbReference type="PANTHER" id="PTHR36305:SF1">
    <property type="entry name" value="PHOSPHATIDYLGLYCEROPHOSPHATASE A"/>
    <property type="match status" value="1"/>
</dbReference>
<keyword evidence="2" id="KW-1133">Transmembrane helix</keyword>
<keyword evidence="1" id="KW-0443">Lipid metabolism</keyword>
<dbReference type="PANTHER" id="PTHR36305">
    <property type="entry name" value="PHOSPHATIDYLGLYCEROPHOSPHATASE A"/>
    <property type="match status" value="1"/>
</dbReference>
<keyword evidence="1 2" id="KW-0472">Membrane</keyword>
<gene>
    <name evidence="4" type="ordered locus">Mfla_0572</name>
</gene>
<name>Q1H3U5_METFK</name>
<dbReference type="AlphaFoldDB" id="Q1H3U5"/>
<dbReference type="STRING" id="265072.Mfla_0572"/>
<keyword evidence="1" id="KW-1208">Phospholipid metabolism</keyword>
<dbReference type="HOGENOM" id="CLU_103734_0_1_4"/>
<keyword evidence="1" id="KW-0595">Phospholipid degradation</keyword>
<dbReference type="GO" id="GO:0005886">
    <property type="term" value="C:plasma membrane"/>
    <property type="evidence" value="ECO:0007669"/>
    <property type="project" value="UniProtKB-SubCell"/>
</dbReference>
<evidence type="ECO:0000259" key="3">
    <source>
        <dbReference type="Pfam" id="PF04608"/>
    </source>
</evidence>
<dbReference type="eggNOG" id="COG1267">
    <property type="taxonomic scope" value="Bacteria"/>
</dbReference>
<feature type="transmembrane region" description="Helical" evidence="2">
    <location>
        <begin position="131"/>
        <end position="152"/>
    </location>
</feature>
<evidence type="ECO:0000256" key="1">
    <source>
        <dbReference type="PIRNR" id="PIRNR006162"/>
    </source>
</evidence>
<accession>Q1H3U5</accession>
<comment type="pathway">
    <text evidence="1">Phospholipid metabolism; phosphatidylglycerol biosynthesis; phosphatidylglycerol from CDP-diacylglycerol: step 2/2.</text>
</comment>
<reference evidence="4 5" key="1">
    <citation type="submission" date="2006-03" db="EMBL/GenBank/DDBJ databases">
        <title>Complete sequence of Methylobacillus flagellatus KT.</title>
        <authorList>
            <consortium name="US DOE Joint Genome Institute"/>
            <person name="Copeland A."/>
            <person name="Lucas S."/>
            <person name="Lapidus A."/>
            <person name="Barry K."/>
            <person name="Detter J.C."/>
            <person name="Glavina del Rio T."/>
            <person name="Hammon N."/>
            <person name="Israni S."/>
            <person name="Dalin E."/>
            <person name="Tice H."/>
            <person name="Pitluck S."/>
            <person name="Brettin T."/>
            <person name="Bruce D."/>
            <person name="Han C."/>
            <person name="Tapia R."/>
            <person name="Saunders E."/>
            <person name="Gilna P."/>
            <person name="Schmutz J."/>
            <person name="Larimer F."/>
            <person name="Land M."/>
            <person name="Kyrpides N."/>
            <person name="Anderson I."/>
            <person name="Richardson P."/>
        </authorList>
    </citation>
    <scope>NUCLEOTIDE SEQUENCE [LARGE SCALE GENOMIC DNA]</scope>
    <source>
        <strain evidence="5">KT / ATCC 51484 / DSM 6875</strain>
    </source>
</reference>
<comment type="subcellular location">
    <subcellularLocation>
        <location evidence="1">Cell inner membrane</location>
        <topology evidence="1">Multi-pass membrane protein</topology>
    </subcellularLocation>
</comment>
<dbReference type="InterPro" id="IPR036681">
    <property type="entry name" value="PgpA-like_sf"/>
</dbReference>
<keyword evidence="1" id="KW-0442">Lipid degradation</keyword>
<keyword evidence="1" id="KW-0460">Magnesium</keyword>
<dbReference type="EMBL" id="CP000284">
    <property type="protein sequence ID" value="ABE48842.1"/>
    <property type="molecule type" value="Genomic_DNA"/>
</dbReference>
<dbReference type="InterPro" id="IPR026037">
    <property type="entry name" value="PgpA"/>
</dbReference>
<keyword evidence="1 2" id="KW-0812">Transmembrane</keyword>
<feature type="domain" description="YutG/PgpA" evidence="3">
    <location>
        <begin position="18"/>
        <end position="154"/>
    </location>
</feature>
<dbReference type="OrthoDB" id="9804091at2"/>
<comment type="catalytic activity">
    <reaction evidence="1">
        <text>a 1,2-diacyl-sn-glycero-3-phospho-(1'-sn-glycero-3'-phosphate) + H2O = a 1,2-diacyl-sn-glycero-3-phospho-(1'-sn-glycerol) + phosphate</text>
        <dbReference type="Rhea" id="RHEA:33751"/>
        <dbReference type="ChEBI" id="CHEBI:15377"/>
        <dbReference type="ChEBI" id="CHEBI:43474"/>
        <dbReference type="ChEBI" id="CHEBI:60110"/>
        <dbReference type="ChEBI" id="CHEBI:64716"/>
        <dbReference type="EC" id="3.1.3.27"/>
    </reaction>
</comment>
<protein>
    <recommendedName>
        <fullName evidence="1">Phosphatidylglycerophosphatase A</fullName>
        <ecNumber evidence="1">3.1.3.27</ecNumber>
    </recommendedName>
    <alternativeName>
        <fullName evidence="1">Phosphatidylglycerolphosphate phosphatase A</fullName>
    </alternativeName>
</protein>
<evidence type="ECO:0000313" key="5">
    <source>
        <dbReference type="Proteomes" id="UP000002440"/>
    </source>
</evidence>
<dbReference type="EC" id="3.1.3.27" evidence="1"/>
<dbReference type="SUPFAM" id="SSF101307">
    <property type="entry name" value="YutG-like"/>
    <property type="match status" value="1"/>
</dbReference>
<dbReference type="GO" id="GO:0006655">
    <property type="term" value="P:phosphatidylglycerol biosynthetic process"/>
    <property type="evidence" value="ECO:0007669"/>
    <property type="project" value="UniProtKB-UniPathway"/>
</dbReference>
<keyword evidence="1" id="KW-0479">Metal-binding</keyword>
<evidence type="ECO:0000256" key="2">
    <source>
        <dbReference type="SAM" id="Phobius"/>
    </source>
</evidence>
<dbReference type="GO" id="GO:0009395">
    <property type="term" value="P:phospholipid catabolic process"/>
    <property type="evidence" value="ECO:0007669"/>
    <property type="project" value="UniProtKB-KW"/>
</dbReference>
<evidence type="ECO:0000313" key="4">
    <source>
        <dbReference type="EMBL" id="ABE48842.1"/>
    </source>
</evidence>
<keyword evidence="1 4" id="KW-0378">Hydrolase</keyword>
<dbReference type="Pfam" id="PF04608">
    <property type="entry name" value="PgpA"/>
    <property type="match status" value="1"/>
</dbReference>
<feature type="transmembrane region" description="Helical" evidence="2">
    <location>
        <begin position="55"/>
        <end position="77"/>
    </location>
</feature>
<comment type="function">
    <text evidence="1">Lipid phosphatase which dephosphorylates phosphatidylglycerophosphate (PGP) to phosphatidylglycerol (PG).</text>
</comment>
<keyword evidence="5" id="KW-1185">Reference proteome</keyword>
<dbReference type="RefSeq" id="WP_011478939.1">
    <property type="nucleotide sequence ID" value="NC_007947.1"/>
</dbReference>
<comment type="cofactor">
    <cofactor evidence="1">
        <name>Mg(2+)</name>
        <dbReference type="ChEBI" id="CHEBI:18420"/>
    </cofactor>
</comment>
<dbReference type="GO" id="GO:0046872">
    <property type="term" value="F:metal ion binding"/>
    <property type="evidence" value="ECO:0007669"/>
    <property type="project" value="UniProtKB-KW"/>
</dbReference>
<keyword evidence="1" id="KW-0997">Cell inner membrane</keyword>
<keyword evidence="1" id="KW-1003">Cell membrane</keyword>
<organism evidence="4 5">
    <name type="scientific">Methylobacillus flagellatus (strain ATCC 51484 / DSM 6875 / VKM B-1610 / KT)</name>
    <dbReference type="NCBI Taxonomy" id="265072"/>
    <lineage>
        <taxon>Bacteria</taxon>
        <taxon>Pseudomonadati</taxon>
        <taxon>Pseudomonadota</taxon>
        <taxon>Betaproteobacteria</taxon>
        <taxon>Nitrosomonadales</taxon>
        <taxon>Methylophilaceae</taxon>
        <taxon>Methylobacillus</taxon>
    </lineage>
</organism>
<dbReference type="Proteomes" id="UP000002440">
    <property type="component" value="Chromosome"/>
</dbReference>
<proteinExistence type="predicted"/>
<dbReference type="PIRSF" id="PIRSF006162">
    <property type="entry name" value="PgpA"/>
    <property type="match status" value="1"/>
</dbReference>
<dbReference type="CDD" id="cd06971">
    <property type="entry name" value="PgpA"/>
    <property type="match status" value="1"/>
</dbReference>
<feature type="transmembrane region" description="Helical" evidence="2">
    <location>
        <begin position="89"/>
        <end position="111"/>
    </location>
</feature>
<dbReference type="UniPathway" id="UPA00084">
    <property type="reaction ID" value="UER00504"/>
</dbReference>
<dbReference type="KEGG" id="mfa:Mfla_0572"/>
<sequence length="163" mass="18201">MTILPDRHFLLRHPAHFFALGFGSGLARKGPGTCGTLIALPLFGLLMLLPEASHLPILAALFLAGIPLCGIAGRNLGVDDHGCIVWDEIVAFMLVLEFTPNAWEWWLYAFLLFRLFDIWKPFPIRTLDRQVHGGLGVMLDDLLAAIYAIAVLKGAQWWMMQSF</sequence>